<reference evidence="2 3" key="1">
    <citation type="journal article" date="2014" name="Proc. Natl. Acad. Sci. U.S.A.">
        <title>Functional type 2 photosynthetic reaction centers found in the rare bacterial phylum Gemmatimonadetes.</title>
        <authorList>
            <person name="Zeng Y."/>
            <person name="Feng F."/>
            <person name="Medova H."/>
            <person name="Dean J."/>
            <person name="Koblizek M."/>
        </authorList>
    </citation>
    <scope>NUCLEOTIDE SEQUENCE [LARGE SCALE GENOMIC DNA]</scope>
    <source>
        <strain evidence="2 3">AP64</strain>
    </source>
</reference>
<dbReference type="Pfam" id="PF08808">
    <property type="entry name" value="RES"/>
    <property type="match status" value="1"/>
</dbReference>
<name>A0A143BGN8_9BACT</name>
<keyword evidence="3" id="KW-1185">Reference proteome</keyword>
<dbReference type="Proteomes" id="UP000076404">
    <property type="component" value="Chromosome"/>
</dbReference>
<dbReference type="SMART" id="SM00953">
    <property type="entry name" value="RES"/>
    <property type="match status" value="1"/>
</dbReference>
<dbReference type="KEGG" id="gph:GEMMAAP_00800"/>
<dbReference type="eggNOG" id="ENOG502ZAMM">
    <property type="taxonomic scope" value="Bacteria"/>
</dbReference>
<organism evidence="2 3">
    <name type="scientific">Gemmatimonas phototrophica</name>
    <dbReference type="NCBI Taxonomy" id="1379270"/>
    <lineage>
        <taxon>Bacteria</taxon>
        <taxon>Pseudomonadati</taxon>
        <taxon>Gemmatimonadota</taxon>
        <taxon>Gemmatimonadia</taxon>
        <taxon>Gemmatimonadales</taxon>
        <taxon>Gemmatimonadaceae</taxon>
        <taxon>Gemmatimonas</taxon>
    </lineage>
</organism>
<gene>
    <name evidence="2" type="ORF">GEMMAAP_00800</name>
</gene>
<protein>
    <recommendedName>
        <fullName evidence="1">RES domain-containing protein</fullName>
    </recommendedName>
</protein>
<evidence type="ECO:0000259" key="1">
    <source>
        <dbReference type="SMART" id="SM00953"/>
    </source>
</evidence>
<feature type="domain" description="RES" evidence="1">
    <location>
        <begin position="65"/>
        <end position="200"/>
    </location>
</feature>
<evidence type="ECO:0000313" key="2">
    <source>
        <dbReference type="EMBL" id="AMW03775.1"/>
    </source>
</evidence>
<sequence>MHCEGASRRQLLQLAPWRVVESQHQVSTRKLVDSAAEQELLETLVDRVKPPVAVGGRLHYLLSTPFRYPPLRYGSRFGARQERGIWYGAVEQRTAFAEVAYYRLLFLEGTRASLDVVMTELSAFTVRMRSDRGVRLDQPPFLAHRDAISSPVSYAESQALGRAMREAGVELFVFVSARDSRGGLNAGAFTPAVFRAAKPQHFQRWHCTATRNMVEFVRGDLTGDRDVHTYAREQFLVEGVLPMPGV</sequence>
<dbReference type="AlphaFoldDB" id="A0A143BGN8"/>
<dbReference type="STRING" id="1379270.GEMMAAP_00800"/>
<dbReference type="EMBL" id="CP011454">
    <property type="protein sequence ID" value="AMW03775.1"/>
    <property type="molecule type" value="Genomic_DNA"/>
</dbReference>
<proteinExistence type="predicted"/>
<reference evidence="2 3" key="2">
    <citation type="journal article" date="2016" name="Environ. Microbiol. Rep.">
        <title>Metagenomic evidence for the presence of phototrophic Gemmatimonadetes bacteria in diverse environments.</title>
        <authorList>
            <person name="Zeng Y."/>
            <person name="Baumbach J."/>
            <person name="Barbosa E.G."/>
            <person name="Azevedo V."/>
            <person name="Zhang C."/>
            <person name="Koblizek M."/>
        </authorList>
    </citation>
    <scope>NUCLEOTIDE SEQUENCE [LARGE SCALE GENOMIC DNA]</scope>
    <source>
        <strain evidence="2 3">AP64</strain>
    </source>
</reference>
<accession>A0A143BGN8</accession>
<evidence type="ECO:0000313" key="3">
    <source>
        <dbReference type="Proteomes" id="UP000076404"/>
    </source>
</evidence>
<dbReference type="InterPro" id="IPR014914">
    <property type="entry name" value="RES_dom"/>
</dbReference>